<feature type="binding site" description="in other chain" evidence="14">
    <location>
        <position position="155"/>
    </location>
    <ligand>
        <name>ADP</name>
        <dbReference type="ChEBI" id="CHEBI:456216"/>
        <note>allosteric activator; ligand shared between dimeric partners</note>
    </ligand>
</feature>
<comment type="caution">
    <text evidence="14">Lacks conserved residue(s) required for the propagation of feature annotation.</text>
</comment>
<dbReference type="PRINTS" id="PR00476">
    <property type="entry name" value="PHFRCTKINASE"/>
</dbReference>
<evidence type="ECO:0000259" key="15">
    <source>
        <dbReference type="Pfam" id="PF00365"/>
    </source>
</evidence>
<gene>
    <name evidence="14 16" type="primary">pfkA</name>
    <name evidence="16" type="ORF">COV72_05920</name>
</gene>
<feature type="binding site" description="in other chain" evidence="14">
    <location>
        <position position="223"/>
    </location>
    <ligand>
        <name>substrate</name>
        <note>ligand shared between dimeric partners</note>
    </ligand>
</feature>
<dbReference type="FunFam" id="3.40.50.460:FF:000002">
    <property type="entry name" value="ATP-dependent 6-phosphofructokinase"/>
    <property type="match status" value="1"/>
</dbReference>
<evidence type="ECO:0000256" key="11">
    <source>
        <dbReference type="ARBA" id="ARBA00022842"/>
    </source>
</evidence>
<dbReference type="GO" id="GO:0016208">
    <property type="term" value="F:AMP binding"/>
    <property type="evidence" value="ECO:0007669"/>
    <property type="project" value="TreeGrafter"/>
</dbReference>
<evidence type="ECO:0000256" key="4">
    <source>
        <dbReference type="ARBA" id="ARBA00022490"/>
    </source>
</evidence>
<proteinExistence type="inferred from homology"/>
<keyword evidence="5 14" id="KW-0021">Allosteric enzyme</keyword>
<feature type="binding site" description="in other chain" evidence="14">
    <location>
        <begin position="250"/>
        <end position="253"/>
    </location>
    <ligand>
        <name>substrate</name>
        <note>ligand shared between dimeric partners</note>
    </ligand>
</feature>
<evidence type="ECO:0000256" key="9">
    <source>
        <dbReference type="ARBA" id="ARBA00022777"/>
    </source>
</evidence>
<dbReference type="InterPro" id="IPR022953">
    <property type="entry name" value="ATP_PFK"/>
</dbReference>
<feature type="binding site" evidence="14">
    <location>
        <begin position="21"/>
        <end position="25"/>
    </location>
    <ligand>
        <name>ADP</name>
        <dbReference type="ChEBI" id="CHEBI:456216"/>
        <note>allosteric activator; ligand shared between dimeric partners</note>
    </ligand>
</feature>
<dbReference type="SUPFAM" id="SSF53784">
    <property type="entry name" value="Phosphofructokinase"/>
    <property type="match status" value="1"/>
</dbReference>
<dbReference type="Gene3D" id="3.40.50.450">
    <property type="match status" value="1"/>
</dbReference>
<feature type="binding site" evidence="14">
    <location>
        <position position="244"/>
    </location>
    <ligand>
        <name>substrate</name>
        <note>ligand shared between dimeric partners</note>
    </ligand>
</feature>
<evidence type="ECO:0000256" key="3">
    <source>
        <dbReference type="ARBA" id="ARBA00004679"/>
    </source>
</evidence>
<feature type="binding site" description="in other chain" evidence="14">
    <location>
        <position position="212"/>
    </location>
    <ligand>
        <name>ADP</name>
        <dbReference type="ChEBI" id="CHEBI:456216"/>
        <note>allosteric activator; ligand shared between dimeric partners</note>
    </ligand>
</feature>
<evidence type="ECO:0000256" key="10">
    <source>
        <dbReference type="ARBA" id="ARBA00022840"/>
    </source>
</evidence>
<dbReference type="PANTHER" id="PTHR13697">
    <property type="entry name" value="PHOSPHOFRUCTOKINASE"/>
    <property type="match status" value="1"/>
</dbReference>
<dbReference type="GO" id="GO:0070095">
    <property type="term" value="F:fructose-6-phosphate binding"/>
    <property type="evidence" value="ECO:0007669"/>
    <property type="project" value="TreeGrafter"/>
</dbReference>
<dbReference type="FunFam" id="3.40.50.450:FF:000001">
    <property type="entry name" value="ATP-dependent 6-phosphofructokinase"/>
    <property type="match status" value="1"/>
</dbReference>
<evidence type="ECO:0000256" key="7">
    <source>
        <dbReference type="ARBA" id="ARBA00022723"/>
    </source>
</evidence>
<evidence type="ECO:0000256" key="12">
    <source>
        <dbReference type="ARBA" id="ARBA00023152"/>
    </source>
</evidence>
<dbReference type="PANTHER" id="PTHR13697:SF4">
    <property type="entry name" value="ATP-DEPENDENT 6-PHOSPHOFRUCTOKINASE"/>
    <property type="match status" value="1"/>
</dbReference>
<keyword evidence="10 14" id="KW-0067">ATP-binding</keyword>
<keyword evidence="7 14" id="KW-0479">Metal-binding</keyword>
<dbReference type="GO" id="GO:0005524">
    <property type="term" value="F:ATP binding"/>
    <property type="evidence" value="ECO:0007669"/>
    <property type="project" value="UniProtKB-UniRule"/>
</dbReference>
<evidence type="ECO:0000256" key="13">
    <source>
        <dbReference type="ARBA" id="ARBA00048070"/>
    </source>
</evidence>
<feature type="binding site" evidence="14">
    <location>
        <begin position="102"/>
        <end position="105"/>
    </location>
    <ligand>
        <name>ATP</name>
        <dbReference type="ChEBI" id="CHEBI:30616"/>
    </ligand>
</feature>
<evidence type="ECO:0000256" key="8">
    <source>
        <dbReference type="ARBA" id="ARBA00022741"/>
    </source>
</evidence>
<feature type="domain" description="Phosphofructokinase" evidence="15">
    <location>
        <begin position="3"/>
        <end position="276"/>
    </location>
</feature>
<dbReference type="GO" id="GO:0003872">
    <property type="term" value="F:6-phosphofructokinase activity"/>
    <property type="evidence" value="ECO:0007669"/>
    <property type="project" value="UniProtKB-UniRule"/>
</dbReference>
<feature type="binding site" evidence="14">
    <location>
        <position position="11"/>
    </location>
    <ligand>
        <name>ATP</name>
        <dbReference type="ChEBI" id="CHEBI:30616"/>
    </ligand>
</feature>
<dbReference type="InterPro" id="IPR035966">
    <property type="entry name" value="PKF_sf"/>
</dbReference>
<dbReference type="PIRSF" id="PIRSF000532">
    <property type="entry name" value="ATP_PFK_prok"/>
    <property type="match status" value="1"/>
</dbReference>
<dbReference type="InterPro" id="IPR000023">
    <property type="entry name" value="Phosphofructokinase_dom"/>
</dbReference>
<dbReference type="EMBL" id="PCWA01000084">
    <property type="protein sequence ID" value="PIQ88917.1"/>
    <property type="molecule type" value="Genomic_DNA"/>
</dbReference>
<keyword evidence="6 14" id="KW-0808">Transferase</keyword>
<feature type="binding site" evidence="14">
    <location>
        <begin position="72"/>
        <end position="73"/>
    </location>
    <ligand>
        <name>ATP</name>
        <dbReference type="ChEBI" id="CHEBI:30616"/>
    </ligand>
</feature>
<feature type="binding site" description="in other chain" evidence="14">
    <location>
        <begin position="126"/>
        <end position="128"/>
    </location>
    <ligand>
        <name>substrate</name>
        <note>ligand shared between dimeric partners</note>
    </ligand>
</feature>
<comment type="similarity">
    <text evidence="14">Belongs to the phosphofructokinase type A (PFKA) family. ATP-dependent PFK group I subfamily. Prokaryotic clade 'B1' sub-subfamily.</text>
</comment>
<comment type="pathway">
    <text evidence="3 14">Carbohydrate degradation; glycolysis; D-glyceraldehyde 3-phosphate and glycerone phosphate from D-glucose: step 3/4.</text>
</comment>
<dbReference type="UniPathway" id="UPA00109">
    <property type="reaction ID" value="UER00182"/>
</dbReference>
<dbReference type="GO" id="GO:0042802">
    <property type="term" value="F:identical protein binding"/>
    <property type="evidence" value="ECO:0007669"/>
    <property type="project" value="TreeGrafter"/>
</dbReference>
<evidence type="ECO:0000256" key="5">
    <source>
        <dbReference type="ARBA" id="ARBA00022533"/>
    </source>
</evidence>
<dbReference type="NCBIfam" id="NF002872">
    <property type="entry name" value="PRK03202.1"/>
    <property type="match status" value="1"/>
</dbReference>
<sequence>MKKIGVLTSGGDGSGMNAAIRSVVRYASHNGLEVAGIMRGYQGLIDDDIISLSHRSVSNVINKGGTLLKTARCKEFFTREGRKKAAATVKRHGIDALVVIGGNGSYHGAHLLFSEWKVPCACIPGTIDNDIRGTDATIGSDTAVNTALDAIDKIRDTCTSMERIFVIEVMGRDCGFIAIESALGGGAEDVLVPELKFDLRKICERIKKGRLKGKISWIIIVAEGAAKAQAIAAKITKITRLETRVVVLGHIQRGGIPTAKDRILATRLGSAAVDLLLNNQYDKAAGIVNGEINVIPVREAIKKKDLKVDNFYRLINILT</sequence>
<feature type="binding site" description="in other chain" evidence="14">
    <location>
        <begin position="186"/>
        <end position="188"/>
    </location>
    <ligand>
        <name>ADP</name>
        <dbReference type="ChEBI" id="CHEBI:456216"/>
        <note>allosteric activator; ligand shared between dimeric partners</note>
    </ligand>
</feature>
<keyword evidence="9 14" id="KW-0418">Kinase</keyword>
<dbReference type="GO" id="GO:0061621">
    <property type="term" value="P:canonical glycolysis"/>
    <property type="evidence" value="ECO:0007669"/>
    <property type="project" value="TreeGrafter"/>
</dbReference>
<protein>
    <recommendedName>
        <fullName evidence="14">ATP-dependent 6-phosphofructokinase</fullName>
        <shortName evidence="14">ATP-PFK</shortName>
        <shortName evidence="14">Phosphofructokinase</shortName>
        <ecNumber evidence="14">2.7.1.11</ecNumber>
    </recommendedName>
    <alternativeName>
        <fullName evidence="14">Phosphohexokinase</fullName>
    </alternativeName>
</protein>
<comment type="caution">
    <text evidence="16">The sequence shown here is derived from an EMBL/GenBank/DDBJ whole genome shotgun (WGS) entry which is preliminary data.</text>
</comment>
<name>A0A2H0LX19_9BACT</name>
<comment type="activity regulation">
    <text evidence="14">Allosterically activated by ADP and other diphosphonucleosides, and allosterically inhibited by phosphoenolpyruvate.</text>
</comment>
<feature type="active site" description="Proton acceptor" evidence="14">
    <location>
        <position position="128"/>
    </location>
</feature>
<comment type="cofactor">
    <cofactor evidence="1 14">
        <name>Mg(2+)</name>
        <dbReference type="ChEBI" id="CHEBI:18420"/>
    </cofactor>
</comment>
<evidence type="ECO:0000313" key="16">
    <source>
        <dbReference type="EMBL" id="PIQ88917.1"/>
    </source>
</evidence>
<evidence type="ECO:0000256" key="6">
    <source>
        <dbReference type="ARBA" id="ARBA00022679"/>
    </source>
</evidence>
<dbReference type="GO" id="GO:0046872">
    <property type="term" value="F:metal ion binding"/>
    <property type="evidence" value="ECO:0007669"/>
    <property type="project" value="UniProtKB-KW"/>
</dbReference>
<keyword evidence="8 14" id="KW-0547">Nucleotide-binding</keyword>
<evidence type="ECO:0000256" key="1">
    <source>
        <dbReference type="ARBA" id="ARBA00001946"/>
    </source>
</evidence>
<dbReference type="HAMAP" id="MF_00339">
    <property type="entry name" value="Phosphofructokinase_I_B1"/>
    <property type="match status" value="1"/>
</dbReference>
<comment type="function">
    <text evidence="14">Catalyzes the phosphorylation of D-fructose 6-phosphate to fructose 1,6-bisphosphate by ATP, the first committing step of glycolysis.</text>
</comment>
<dbReference type="Pfam" id="PF00365">
    <property type="entry name" value="PFK"/>
    <property type="match status" value="1"/>
</dbReference>
<dbReference type="NCBIfam" id="TIGR02482">
    <property type="entry name" value="PFKA_ATP"/>
    <property type="match status" value="1"/>
</dbReference>
<reference evidence="16 17" key="1">
    <citation type="submission" date="2017-09" db="EMBL/GenBank/DDBJ databases">
        <title>Depth-based differentiation of microbial function through sediment-hosted aquifers and enrichment of novel symbionts in the deep terrestrial subsurface.</title>
        <authorList>
            <person name="Probst A.J."/>
            <person name="Ladd B."/>
            <person name="Jarett J.K."/>
            <person name="Geller-Mcgrath D.E."/>
            <person name="Sieber C.M."/>
            <person name="Emerson J.B."/>
            <person name="Anantharaman K."/>
            <person name="Thomas B.C."/>
            <person name="Malmstrom R."/>
            <person name="Stieglmeier M."/>
            <person name="Klingl A."/>
            <person name="Woyke T."/>
            <person name="Ryan C.M."/>
            <person name="Banfield J.F."/>
        </authorList>
    </citation>
    <scope>NUCLEOTIDE SEQUENCE [LARGE SCALE GENOMIC DNA]</scope>
    <source>
        <strain evidence="16">CG11_big_fil_rev_8_21_14_0_20_42_13</strain>
    </source>
</reference>
<keyword evidence="4 14" id="KW-0963">Cytoplasm</keyword>
<accession>A0A2H0LX19</accession>
<evidence type="ECO:0000313" key="17">
    <source>
        <dbReference type="Proteomes" id="UP000229641"/>
    </source>
</evidence>
<feature type="binding site" description="in other chain" evidence="14">
    <location>
        <begin position="170"/>
        <end position="172"/>
    </location>
    <ligand>
        <name>substrate</name>
        <note>ligand shared between dimeric partners</note>
    </ligand>
</feature>
<dbReference type="AlphaFoldDB" id="A0A2H0LX19"/>
<dbReference type="PROSITE" id="PS00433">
    <property type="entry name" value="PHOSPHOFRUCTOKINASE"/>
    <property type="match status" value="1"/>
</dbReference>
<evidence type="ECO:0000256" key="2">
    <source>
        <dbReference type="ARBA" id="ARBA00004496"/>
    </source>
</evidence>
<evidence type="ECO:0000256" key="14">
    <source>
        <dbReference type="HAMAP-Rule" id="MF_00339"/>
    </source>
</evidence>
<dbReference type="Proteomes" id="UP000229641">
    <property type="component" value="Unassembled WGS sequence"/>
</dbReference>
<dbReference type="InterPro" id="IPR012828">
    <property type="entry name" value="PFKA_ATP_prok"/>
</dbReference>
<comment type="subunit">
    <text evidence="14">Homotetramer.</text>
</comment>
<dbReference type="InterPro" id="IPR012003">
    <property type="entry name" value="ATP_PFK_prok-type"/>
</dbReference>
<feature type="binding site" evidence="14">
    <location>
        <position position="103"/>
    </location>
    <ligand>
        <name>Mg(2+)</name>
        <dbReference type="ChEBI" id="CHEBI:18420"/>
        <note>catalytic</note>
    </ligand>
</feature>
<keyword evidence="11 14" id="KW-0460">Magnesium</keyword>
<dbReference type="GO" id="GO:0048029">
    <property type="term" value="F:monosaccharide binding"/>
    <property type="evidence" value="ECO:0007669"/>
    <property type="project" value="TreeGrafter"/>
</dbReference>
<dbReference type="Gene3D" id="3.40.50.460">
    <property type="entry name" value="Phosphofructokinase domain"/>
    <property type="match status" value="1"/>
</dbReference>
<keyword evidence="12 14" id="KW-0324">Glycolysis</keyword>
<dbReference type="GO" id="GO:0006002">
    <property type="term" value="P:fructose 6-phosphate metabolic process"/>
    <property type="evidence" value="ECO:0007669"/>
    <property type="project" value="UniProtKB-UniRule"/>
</dbReference>
<organism evidence="16 17">
    <name type="scientific">Candidatus Ghiorseimicrobium undicola</name>
    <dbReference type="NCBI Taxonomy" id="1974746"/>
    <lineage>
        <taxon>Bacteria</taxon>
        <taxon>Pseudomonadati</taxon>
        <taxon>Candidatus Omnitrophota</taxon>
        <taxon>Candidatus Ghiorseimicrobium</taxon>
    </lineage>
</organism>
<dbReference type="EC" id="2.7.1.11" evidence="14"/>
<feature type="binding site" description="in other chain" evidence="14">
    <location>
        <begin position="214"/>
        <end position="216"/>
    </location>
    <ligand>
        <name>ADP</name>
        <dbReference type="ChEBI" id="CHEBI:456216"/>
        <note>allosteric activator; ligand shared between dimeric partners</note>
    </ligand>
</feature>
<dbReference type="InterPro" id="IPR015912">
    <property type="entry name" value="Phosphofructokinase_CS"/>
</dbReference>
<comment type="subcellular location">
    <subcellularLocation>
        <location evidence="2 14">Cytoplasm</location>
    </subcellularLocation>
</comment>
<comment type="catalytic activity">
    <reaction evidence="13 14">
        <text>beta-D-fructose 6-phosphate + ATP = beta-D-fructose 1,6-bisphosphate + ADP + H(+)</text>
        <dbReference type="Rhea" id="RHEA:16109"/>
        <dbReference type="ChEBI" id="CHEBI:15378"/>
        <dbReference type="ChEBI" id="CHEBI:30616"/>
        <dbReference type="ChEBI" id="CHEBI:32966"/>
        <dbReference type="ChEBI" id="CHEBI:57634"/>
        <dbReference type="ChEBI" id="CHEBI:456216"/>
        <dbReference type="EC" id="2.7.1.11"/>
    </reaction>
</comment>
<dbReference type="GO" id="GO:0005945">
    <property type="term" value="C:6-phosphofructokinase complex"/>
    <property type="evidence" value="ECO:0007669"/>
    <property type="project" value="TreeGrafter"/>
</dbReference>
<feature type="binding site" evidence="14">
    <location>
        <position position="163"/>
    </location>
    <ligand>
        <name>substrate</name>
        <note>ligand shared between dimeric partners</note>
    </ligand>
</feature>
<dbReference type="GO" id="GO:0030388">
    <property type="term" value="P:fructose 1,6-bisphosphate metabolic process"/>
    <property type="evidence" value="ECO:0007669"/>
    <property type="project" value="TreeGrafter"/>
</dbReference>